<evidence type="ECO:0000313" key="3">
    <source>
        <dbReference type="Proteomes" id="UP000184292"/>
    </source>
</evidence>
<sequence length="188" mass="19174">MIRAAVLAILGAGPAFAAGMDDVARTCRAPEVAPGPLTDQMVAAGWTLEEGDAAPSVAAMVAAHAWGAPSPFGGMDPAAARDGLVRTLSAGDGILLTAEGRIAILTVTPGQDGVPVLTCWYAGPEEARTDQIFGEMSPETLPGDVIAARQRTTFAHGGVDAGDVVETITRNPSADLPDGFHGVRSFPQ</sequence>
<dbReference type="Proteomes" id="UP000184292">
    <property type="component" value="Unassembled WGS sequence"/>
</dbReference>
<protein>
    <submittedName>
        <fullName evidence="2">Uncharacterized protein</fullName>
    </submittedName>
</protein>
<keyword evidence="1" id="KW-0732">Signal</keyword>
<gene>
    <name evidence="2" type="ORF">SAMN05444417_2070</name>
</gene>
<dbReference type="STRING" id="1447782.SAMN05444417_2070"/>
<proteinExistence type="predicted"/>
<feature type="chain" id="PRO_5012319310" evidence="1">
    <location>
        <begin position="18"/>
        <end position="188"/>
    </location>
</feature>
<dbReference type="AlphaFoldDB" id="A0A1M6EMF6"/>
<reference evidence="2 3" key="1">
    <citation type="submission" date="2016-11" db="EMBL/GenBank/DDBJ databases">
        <authorList>
            <person name="Jaros S."/>
            <person name="Januszkiewicz K."/>
            <person name="Wedrychowicz H."/>
        </authorList>
    </citation>
    <scope>NUCLEOTIDE SEQUENCE [LARGE SCALE GENOMIC DNA]</scope>
    <source>
        <strain evidence="2 3">DSM 100565</strain>
    </source>
</reference>
<evidence type="ECO:0000313" key="2">
    <source>
        <dbReference type="EMBL" id="SHI86596.1"/>
    </source>
</evidence>
<organism evidence="2 3">
    <name type="scientific">Wenxinia saemankumensis</name>
    <dbReference type="NCBI Taxonomy" id="1447782"/>
    <lineage>
        <taxon>Bacteria</taxon>
        <taxon>Pseudomonadati</taxon>
        <taxon>Pseudomonadota</taxon>
        <taxon>Alphaproteobacteria</taxon>
        <taxon>Rhodobacterales</taxon>
        <taxon>Roseobacteraceae</taxon>
        <taxon>Wenxinia</taxon>
    </lineage>
</organism>
<feature type="signal peptide" evidence="1">
    <location>
        <begin position="1"/>
        <end position="17"/>
    </location>
</feature>
<dbReference type="EMBL" id="FQYO01000003">
    <property type="protein sequence ID" value="SHI86596.1"/>
    <property type="molecule type" value="Genomic_DNA"/>
</dbReference>
<dbReference type="RefSeq" id="WP_073329553.1">
    <property type="nucleotide sequence ID" value="NZ_FQYO01000003.1"/>
</dbReference>
<keyword evidence="3" id="KW-1185">Reference proteome</keyword>
<accession>A0A1M6EMF6</accession>
<name>A0A1M6EMF6_9RHOB</name>
<evidence type="ECO:0000256" key="1">
    <source>
        <dbReference type="SAM" id="SignalP"/>
    </source>
</evidence>